<evidence type="ECO:0000313" key="2">
    <source>
        <dbReference type="EMBL" id="SMA50657.1"/>
    </source>
</evidence>
<organism evidence="2 3">
    <name type="scientific">Parendozoicomonas haliclonae</name>
    <dbReference type="NCBI Taxonomy" id="1960125"/>
    <lineage>
        <taxon>Bacteria</taxon>
        <taxon>Pseudomonadati</taxon>
        <taxon>Pseudomonadota</taxon>
        <taxon>Gammaproteobacteria</taxon>
        <taxon>Oceanospirillales</taxon>
        <taxon>Endozoicomonadaceae</taxon>
        <taxon>Parendozoicomonas</taxon>
    </lineage>
</organism>
<accession>A0A1X7ATC4</accession>
<dbReference type="OrthoDB" id="6190775at2"/>
<proteinExistence type="predicted"/>
<sequence>MSVVNQNLVRLTSGDQGRVLYATPLAKATFDALESRGQSNYWANLIVREIKRLRCSKFSSDYVYISSARSQGDESFKMNLPGCCVTVHPVSYYGSMDNSYVVTDIQVDSAYEEERRSKKTPQLMKAVKQDRQWRARESKQGNQLDEKSHANGWVLVGINGTGNEADTVASVVADHIDNVKQVGTGRVEEIGYNLFFTPSGGFFKGWRALKAAVKPETSTTNRESAILLADVMKKAARDDGIKVRWITQKNGSAILTQAMRILRDQGVRLGEKHTMFLSSPTSSLNSAYNLGQNLGMTFKGDYYNSNPANIVEQVGSQWGGVGAGLNAYQRVRNENDGFKASDAYGQVSGAIGGTKGLMSTGIATAGVLAFMGTGPAGMIAAIATAAGKASLATAATQVGGAVMAAVPTAKLAVNNSSIAKGYHQNAVGHLKNFVDRKFA</sequence>
<evidence type="ECO:0000256" key="1">
    <source>
        <dbReference type="SAM" id="MobiDB-lite"/>
    </source>
</evidence>
<name>A0A1X7ATC4_9GAMM</name>
<dbReference type="RefSeq" id="WP_087113096.1">
    <property type="nucleotide sequence ID" value="NZ_CBCSCN010000017.1"/>
</dbReference>
<evidence type="ECO:0000313" key="3">
    <source>
        <dbReference type="Proteomes" id="UP000196573"/>
    </source>
</evidence>
<dbReference type="EMBL" id="FWPT01000014">
    <property type="protein sequence ID" value="SMA50657.1"/>
    <property type="molecule type" value="Genomic_DNA"/>
</dbReference>
<protein>
    <submittedName>
        <fullName evidence="2">Uncharacterized protein</fullName>
    </submittedName>
</protein>
<feature type="region of interest" description="Disordered" evidence="1">
    <location>
        <begin position="113"/>
        <end position="144"/>
    </location>
</feature>
<keyword evidence="3" id="KW-1185">Reference proteome</keyword>
<dbReference type="Proteomes" id="UP000196573">
    <property type="component" value="Unassembled WGS sequence"/>
</dbReference>
<gene>
    <name evidence="2" type="ORF">EHSB41UT_04474</name>
</gene>
<dbReference type="AlphaFoldDB" id="A0A1X7ATC4"/>
<feature type="compositionally biased region" description="Basic and acidic residues" evidence="1">
    <location>
        <begin position="127"/>
        <end position="144"/>
    </location>
</feature>
<reference evidence="2 3" key="1">
    <citation type="submission" date="2017-03" db="EMBL/GenBank/DDBJ databases">
        <authorList>
            <person name="Afonso C.L."/>
            <person name="Miller P.J."/>
            <person name="Scott M.A."/>
            <person name="Spackman E."/>
            <person name="Goraichik I."/>
            <person name="Dimitrov K.M."/>
            <person name="Suarez D.L."/>
            <person name="Swayne D.E."/>
        </authorList>
    </citation>
    <scope>NUCLEOTIDE SEQUENCE [LARGE SCALE GENOMIC DNA]</scope>
    <source>
        <strain evidence="2">SB41UT1</strain>
    </source>
</reference>